<gene>
    <name evidence="2" type="ORF">H9S92_19410</name>
</gene>
<accession>A0A923PRW2</accession>
<sequence>MDTIITLLLIYAAYRGYKWYSAVQERVNAGPPPHPGVGDETNGKTNNRGREDDYIEYEELP</sequence>
<reference evidence="2" key="1">
    <citation type="submission" date="2020-08" db="EMBL/GenBank/DDBJ databases">
        <title>Lewinella bacteria from marine environments.</title>
        <authorList>
            <person name="Zhong Y."/>
        </authorList>
    </citation>
    <scope>NUCLEOTIDE SEQUENCE</scope>
    <source>
        <strain evidence="2">KCTC 42187</strain>
    </source>
</reference>
<comment type="caution">
    <text evidence="2">The sequence shown here is derived from an EMBL/GenBank/DDBJ whole genome shotgun (WGS) entry which is preliminary data.</text>
</comment>
<feature type="region of interest" description="Disordered" evidence="1">
    <location>
        <begin position="28"/>
        <end position="61"/>
    </location>
</feature>
<dbReference type="RefSeq" id="WP_187468359.1">
    <property type="nucleotide sequence ID" value="NZ_JACSIT010000152.1"/>
</dbReference>
<evidence type="ECO:0000313" key="3">
    <source>
        <dbReference type="Proteomes" id="UP000650081"/>
    </source>
</evidence>
<evidence type="ECO:0000256" key="1">
    <source>
        <dbReference type="SAM" id="MobiDB-lite"/>
    </source>
</evidence>
<organism evidence="2 3">
    <name type="scientific">Neolewinella lacunae</name>
    <dbReference type="NCBI Taxonomy" id="1517758"/>
    <lineage>
        <taxon>Bacteria</taxon>
        <taxon>Pseudomonadati</taxon>
        <taxon>Bacteroidota</taxon>
        <taxon>Saprospiria</taxon>
        <taxon>Saprospirales</taxon>
        <taxon>Lewinellaceae</taxon>
        <taxon>Neolewinella</taxon>
    </lineage>
</organism>
<dbReference type="Proteomes" id="UP000650081">
    <property type="component" value="Unassembled WGS sequence"/>
</dbReference>
<proteinExistence type="predicted"/>
<dbReference type="EMBL" id="JACSIT010000152">
    <property type="protein sequence ID" value="MBC6996348.1"/>
    <property type="molecule type" value="Genomic_DNA"/>
</dbReference>
<name>A0A923PRW2_9BACT</name>
<dbReference type="AlphaFoldDB" id="A0A923PRW2"/>
<protein>
    <submittedName>
        <fullName evidence="2">Uncharacterized protein</fullName>
    </submittedName>
</protein>
<evidence type="ECO:0000313" key="2">
    <source>
        <dbReference type="EMBL" id="MBC6996348.1"/>
    </source>
</evidence>
<keyword evidence="3" id="KW-1185">Reference proteome</keyword>